<dbReference type="InterPro" id="IPR001680">
    <property type="entry name" value="WD40_rpt"/>
</dbReference>
<organism evidence="4 5">
    <name type="scientific">Lactuca saligna</name>
    <name type="common">Willowleaf lettuce</name>
    <dbReference type="NCBI Taxonomy" id="75948"/>
    <lineage>
        <taxon>Eukaryota</taxon>
        <taxon>Viridiplantae</taxon>
        <taxon>Streptophyta</taxon>
        <taxon>Embryophyta</taxon>
        <taxon>Tracheophyta</taxon>
        <taxon>Spermatophyta</taxon>
        <taxon>Magnoliopsida</taxon>
        <taxon>eudicotyledons</taxon>
        <taxon>Gunneridae</taxon>
        <taxon>Pentapetalae</taxon>
        <taxon>asterids</taxon>
        <taxon>campanulids</taxon>
        <taxon>Asterales</taxon>
        <taxon>Asteraceae</taxon>
        <taxon>Cichorioideae</taxon>
        <taxon>Cichorieae</taxon>
        <taxon>Lactucinae</taxon>
        <taxon>Lactuca</taxon>
    </lineage>
</organism>
<dbReference type="SMART" id="SM00320">
    <property type="entry name" value="WD40"/>
    <property type="match status" value="1"/>
</dbReference>
<dbReference type="PROSITE" id="PS50294">
    <property type="entry name" value="WD_REPEATS_REGION"/>
    <property type="match status" value="1"/>
</dbReference>
<name>A0AA36E9K2_LACSI</name>
<dbReference type="PROSITE" id="PS50082">
    <property type="entry name" value="WD_REPEATS_2"/>
    <property type="match status" value="1"/>
</dbReference>
<evidence type="ECO:0000256" key="3">
    <source>
        <dbReference type="PROSITE-ProRule" id="PRU00221"/>
    </source>
</evidence>
<dbReference type="AlphaFoldDB" id="A0AA36E9K2"/>
<evidence type="ECO:0000256" key="2">
    <source>
        <dbReference type="ARBA" id="ARBA00022737"/>
    </source>
</evidence>
<dbReference type="Pfam" id="PF00400">
    <property type="entry name" value="WD40"/>
    <property type="match status" value="1"/>
</dbReference>
<accession>A0AA36E9K2</accession>
<keyword evidence="2" id="KW-0677">Repeat</keyword>
<evidence type="ECO:0000313" key="5">
    <source>
        <dbReference type="Proteomes" id="UP001177003"/>
    </source>
</evidence>
<dbReference type="InterPro" id="IPR036322">
    <property type="entry name" value="WD40_repeat_dom_sf"/>
</dbReference>
<sequence>MDEERWPTSSKLPYGSLELRDLLVGINRVHPCFSNKCNNNERVTVSASNLNPLGRCHVPCKDQKAKFLEDMIEVNVQTSGVVDQPLQKELRRNLVNELEKLLPPPITVPDRRLEHLVERVVGSKIYSCIYHNSMDPVLIYKDHFCGRDKIPTKTIQILSDHKNEVWFVQFSRNGDYLASSSSDCTTIIWKCNQMG</sequence>
<dbReference type="SUPFAM" id="SSF50978">
    <property type="entry name" value="WD40 repeat-like"/>
    <property type="match status" value="1"/>
</dbReference>
<dbReference type="InterPro" id="IPR015943">
    <property type="entry name" value="WD40/YVTN_repeat-like_dom_sf"/>
</dbReference>
<dbReference type="Gene3D" id="2.130.10.10">
    <property type="entry name" value="YVTN repeat-like/Quinoprotein amine dehydrogenase"/>
    <property type="match status" value="1"/>
</dbReference>
<feature type="repeat" description="WD" evidence="3">
    <location>
        <begin position="158"/>
        <end position="195"/>
    </location>
</feature>
<gene>
    <name evidence="4" type="ORF">LSALG_LOCUS27018</name>
</gene>
<evidence type="ECO:0000256" key="1">
    <source>
        <dbReference type="ARBA" id="ARBA00022574"/>
    </source>
</evidence>
<protein>
    <submittedName>
        <fullName evidence="4">Uncharacterized protein</fullName>
    </submittedName>
</protein>
<dbReference type="PANTHER" id="PTHR22838:SF23">
    <property type="entry name" value="WD REPEAT-CONTAINING PROTEIN WDS HOMOLOG"/>
    <property type="match status" value="1"/>
</dbReference>
<dbReference type="Proteomes" id="UP001177003">
    <property type="component" value="Chromosome 5"/>
</dbReference>
<dbReference type="InterPro" id="IPR051350">
    <property type="entry name" value="WD_repeat-ST_regulator"/>
</dbReference>
<keyword evidence="1 3" id="KW-0853">WD repeat</keyword>
<evidence type="ECO:0000313" key="4">
    <source>
        <dbReference type="EMBL" id="CAI9287668.1"/>
    </source>
</evidence>
<reference evidence="4" key="1">
    <citation type="submission" date="2023-04" db="EMBL/GenBank/DDBJ databases">
        <authorList>
            <person name="Vijverberg K."/>
            <person name="Xiong W."/>
            <person name="Schranz E."/>
        </authorList>
    </citation>
    <scope>NUCLEOTIDE SEQUENCE</scope>
</reference>
<proteinExistence type="predicted"/>
<dbReference type="EMBL" id="OX465081">
    <property type="protein sequence ID" value="CAI9287668.1"/>
    <property type="molecule type" value="Genomic_DNA"/>
</dbReference>
<dbReference type="PANTHER" id="PTHR22838">
    <property type="entry name" value="WD REPEAT PROTEIN 26-RELATED"/>
    <property type="match status" value="1"/>
</dbReference>
<keyword evidence="5" id="KW-1185">Reference proteome</keyword>